<feature type="coiled-coil region" evidence="1">
    <location>
        <begin position="37"/>
        <end position="85"/>
    </location>
</feature>
<evidence type="ECO:0000256" key="2">
    <source>
        <dbReference type="SAM" id="Phobius"/>
    </source>
</evidence>
<sequence>MDVHHPLGFDWGEWVAIFTLIGVVAAYVRSNVSRMAIESSQNESQKLSRAIDQLEKTMIEVNATLQAIREDRTEDRERLDLLSQEVGKHRDWLVSDHRRLKVLEERTQDSK</sequence>
<dbReference type="RefSeq" id="WP_016058037.1">
    <property type="nucleotide sequence ID" value="NZ_BOLH01000020.1"/>
</dbReference>
<reference evidence="3 4" key="1">
    <citation type="submission" date="2021-01" db="EMBL/GenBank/DDBJ databases">
        <title>Development of a method for detection of lactic acid bacteria that cause putrefactive shochu mash.</title>
        <authorList>
            <person name="Takashita H."/>
            <person name="Fujihara E."/>
            <person name="Takayama K."/>
            <person name="Yamamoto H."/>
            <person name="Mizutani M."/>
            <person name="Kajiwara Y."/>
        </authorList>
    </citation>
    <scope>NUCLEOTIDE SEQUENCE [LARGE SCALE GENOMIC DNA]</scope>
    <source>
        <strain evidence="3 4">01-B1</strain>
    </source>
</reference>
<evidence type="ECO:0000313" key="3">
    <source>
        <dbReference type="EMBL" id="GIC72648.1"/>
    </source>
</evidence>
<organism evidence="3 4">
    <name type="scientific">Limosilactobacillus fermentum</name>
    <name type="common">Lactobacillus fermentum</name>
    <dbReference type="NCBI Taxonomy" id="1613"/>
    <lineage>
        <taxon>Bacteria</taxon>
        <taxon>Bacillati</taxon>
        <taxon>Bacillota</taxon>
        <taxon>Bacilli</taxon>
        <taxon>Lactobacillales</taxon>
        <taxon>Lactobacillaceae</taxon>
        <taxon>Limosilactobacillus</taxon>
    </lineage>
</organism>
<evidence type="ECO:0000256" key="1">
    <source>
        <dbReference type="SAM" id="Coils"/>
    </source>
</evidence>
<accession>A0ABD0AMH5</accession>
<keyword evidence="2" id="KW-0472">Membrane</keyword>
<protein>
    <recommendedName>
        <fullName evidence="5">Holin</fullName>
    </recommendedName>
</protein>
<proteinExistence type="predicted"/>
<dbReference type="EMBL" id="BOLH01000020">
    <property type="protein sequence ID" value="GIC72648.1"/>
    <property type="molecule type" value="Genomic_DNA"/>
</dbReference>
<keyword evidence="2" id="KW-1133">Transmembrane helix</keyword>
<comment type="caution">
    <text evidence="3">The sequence shown here is derived from an EMBL/GenBank/DDBJ whole genome shotgun (WGS) entry which is preliminary data.</text>
</comment>
<keyword evidence="1" id="KW-0175">Coiled coil</keyword>
<dbReference type="AlphaFoldDB" id="A0ABD0AMH5"/>
<dbReference type="Proteomes" id="UP000653631">
    <property type="component" value="Unassembled WGS sequence"/>
</dbReference>
<gene>
    <name evidence="3" type="ORF">LF01B1_16630</name>
</gene>
<evidence type="ECO:0008006" key="5">
    <source>
        <dbReference type="Google" id="ProtNLM"/>
    </source>
</evidence>
<keyword evidence="2" id="KW-0812">Transmembrane</keyword>
<name>A0ABD0AMH5_LIMFE</name>
<feature type="transmembrane region" description="Helical" evidence="2">
    <location>
        <begin position="12"/>
        <end position="28"/>
    </location>
</feature>
<evidence type="ECO:0000313" key="4">
    <source>
        <dbReference type="Proteomes" id="UP000653631"/>
    </source>
</evidence>